<keyword evidence="4 9" id="KW-0997">Cell inner membrane</keyword>
<feature type="binding site" evidence="9">
    <location>
        <position position="69"/>
    </location>
    <ligand>
        <name>substrate</name>
    </ligand>
</feature>
<evidence type="ECO:0000256" key="2">
    <source>
        <dbReference type="ARBA" id="ARBA00005289"/>
    </source>
</evidence>
<dbReference type="GO" id="GO:0005886">
    <property type="term" value="C:plasma membrane"/>
    <property type="evidence" value="ECO:0007669"/>
    <property type="project" value="UniProtKB-SubCell"/>
</dbReference>
<dbReference type="InterPro" id="IPR000760">
    <property type="entry name" value="Inositol_monophosphatase-like"/>
</dbReference>
<feature type="binding site" evidence="10">
    <location>
        <position position="216"/>
    </location>
    <ligand>
        <name>Mg(2+)</name>
        <dbReference type="ChEBI" id="CHEBI:18420"/>
        <label>1</label>
        <note>catalytic</note>
    </ligand>
</feature>
<dbReference type="GeneID" id="66739784"/>
<keyword evidence="8 9" id="KW-0472">Membrane</keyword>
<evidence type="ECO:0000256" key="10">
    <source>
        <dbReference type="PIRSR" id="PIRSR600760-2"/>
    </source>
</evidence>
<dbReference type="Proteomes" id="UP000422232">
    <property type="component" value="Chromosome"/>
</dbReference>
<dbReference type="InterPro" id="IPR050725">
    <property type="entry name" value="CysQ/Inositol_MonoPase"/>
</dbReference>
<dbReference type="GO" id="GO:0046854">
    <property type="term" value="P:phosphatidylinositol phosphate biosynthetic process"/>
    <property type="evidence" value="ECO:0007669"/>
    <property type="project" value="InterPro"/>
</dbReference>
<dbReference type="EMBL" id="CP038908">
    <property type="protein sequence ID" value="QGO07152.1"/>
    <property type="molecule type" value="Genomic_DNA"/>
</dbReference>
<evidence type="ECO:0000256" key="8">
    <source>
        <dbReference type="ARBA" id="ARBA00023136"/>
    </source>
</evidence>
<protein>
    <recommendedName>
        <fullName evidence="9">3'(2'),5'-bisphosphate nucleotidase CysQ</fullName>
        <ecNumber evidence="9">3.1.3.7</ecNumber>
    </recommendedName>
    <alternativeName>
        <fullName evidence="9">3'(2'),5-bisphosphonucleoside 3'(2')-phosphohydrolase</fullName>
    </alternativeName>
    <alternativeName>
        <fullName evidence="9">3'-phosphoadenosine 5'-phosphate phosphatase</fullName>
        <shortName evidence="9">PAP phosphatase</shortName>
    </alternativeName>
</protein>
<evidence type="ECO:0000256" key="5">
    <source>
        <dbReference type="ARBA" id="ARBA00022723"/>
    </source>
</evidence>
<comment type="subcellular location">
    <subcellularLocation>
        <location evidence="9">Cell inner membrane</location>
        <topology evidence="9">Peripheral membrane protein</topology>
        <orientation evidence="9">Cytoplasmic side</orientation>
    </subcellularLocation>
</comment>
<dbReference type="PANTHER" id="PTHR43028">
    <property type="entry name" value="3'(2'),5'-BISPHOSPHATE NUCLEOTIDASE 1"/>
    <property type="match status" value="1"/>
</dbReference>
<feature type="binding site" evidence="9">
    <location>
        <position position="89"/>
    </location>
    <ligand>
        <name>Mg(2+)</name>
        <dbReference type="ChEBI" id="CHEBI:18420"/>
        <label>2</label>
    </ligand>
</feature>
<dbReference type="Gene3D" id="3.40.190.80">
    <property type="match status" value="1"/>
</dbReference>
<dbReference type="PROSITE" id="PS00630">
    <property type="entry name" value="IMP_2"/>
    <property type="match status" value="1"/>
</dbReference>
<evidence type="ECO:0000313" key="11">
    <source>
        <dbReference type="EMBL" id="QGO07152.1"/>
    </source>
</evidence>
<keyword evidence="12" id="KW-1185">Reference proteome</keyword>
<dbReference type="RefSeq" id="WP_032126288.1">
    <property type="nucleotide sequence ID" value="NZ_CP012413.1"/>
</dbReference>
<feature type="binding site" evidence="10">
    <location>
        <position position="92"/>
    </location>
    <ligand>
        <name>Mg(2+)</name>
        <dbReference type="ChEBI" id="CHEBI:18420"/>
        <label>1</label>
        <note>catalytic</note>
    </ligand>
</feature>
<feature type="binding site" evidence="10">
    <location>
        <position position="91"/>
    </location>
    <ligand>
        <name>Mg(2+)</name>
        <dbReference type="ChEBI" id="CHEBI:18420"/>
        <label>1</label>
        <note>catalytic</note>
    </ligand>
</feature>
<dbReference type="GO" id="GO:0000103">
    <property type="term" value="P:sulfate assimilation"/>
    <property type="evidence" value="ECO:0007669"/>
    <property type="project" value="TreeGrafter"/>
</dbReference>
<name>A0A9Q6PX11_PISSA</name>
<evidence type="ECO:0000256" key="1">
    <source>
        <dbReference type="ARBA" id="ARBA00001625"/>
    </source>
</evidence>
<feature type="binding site" evidence="9">
    <location>
        <position position="91"/>
    </location>
    <ligand>
        <name>Mg(2+)</name>
        <dbReference type="ChEBI" id="CHEBI:18420"/>
        <label>1</label>
    </ligand>
</feature>
<dbReference type="GO" id="GO:0008441">
    <property type="term" value="F:3'(2'),5'-bisphosphate nucleotidase activity"/>
    <property type="evidence" value="ECO:0007669"/>
    <property type="project" value="UniProtKB-UniRule"/>
</dbReference>
<dbReference type="Pfam" id="PF00459">
    <property type="entry name" value="Inositol_P"/>
    <property type="match status" value="1"/>
</dbReference>
<evidence type="ECO:0000256" key="6">
    <source>
        <dbReference type="ARBA" id="ARBA00022801"/>
    </source>
</evidence>
<feature type="binding site" evidence="9">
    <location>
        <position position="92"/>
    </location>
    <ligand>
        <name>Mg(2+)</name>
        <dbReference type="ChEBI" id="CHEBI:18420"/>
        <label>2</label>
    </ligand>
</feature>
<feature type="binding site" evidence="9">
    <location>
        <position position="69"/>
    </location>
    <ligand>
        <name>Mg(2+)</name>
        <dbReference type="ChEBI" id="CHEBI:18420"/>
        <label>1</label>
    </ligand>
</feature>
<gene>
    <name evidence="9 11" type="primary">cysQ</name>
    <name evidence="11" type="ORF">Psal009_03090</name>
</gene>
<feature type="binding site" evidence="9">
    <location>
        <position position="216"/>
    </location>
    <ligand>
        <name>substrate</name>
    </ligand>
</feature>
<proteinExistence type="inferred from homology"/>
<keyword evidence="7 9" id="KW-0460">Magnesium</keyword>
<feature type="binding site" evidence="9">
    <location>
        <position position="89"/>
    </location>
    <ligand>
        <name>Mg(2+)</name>
        <dbReference type="ChEBI" id="CHEBI:18420"/>
        <label>1</label>
    </ligand>
</feature>
<evidence type="ECO:0000256" key="9">
    <source>
        <dbReference type="HAMAP-Rule" id="MF_02095"/>
    </source>
</evidence>
<accession>A0A9Q6PX11</accession>
<dbReference type="NCBIfam" id="TIGR01331">
    <property type="entry name" value="bisphos_cysQ"/>
    <property type="match status" value="1"/>
</dbReference>
<evidence type="ECO:0000256" key="3">
    <source>
        <dbReference type="ARBA" id="ARBA00022475"/>
    </source>
</evidence>
<comment type="function">
    <text evidence="9">Converts adenosine-3',5'-bisphosphate (PAP) to AMP.</text>
</comment>
<dbReference type="Gene3D" id="3.30.540.10">
    <property type="entry name" value="Fructose-1,6-Bisphosphatase, subunit A, domain 1"/>
    <property type="match status" value="1"/>
</dbReference>
<comment type="similarity">
    <text evidence="2 9">Belongs to the inositol monophosphatase superfamily. CysQ family.</text>
</comment>
<evidence type="ECO:0000256" key="4">
    <source>
        <dbReference type="ARBA" id="ARBA00022519"/>
    </source>
</evidence>
<dbReference type="HAMAP" id="MF_02095">
    <property type="entry name" value="CysQ"/>
    <property type="match status" value="1"/>
</dbReference>
<dbReference type="InterPro" id="IPR020583">
    <property type="entry name" value="Inositol_monoP_metal-BS"/>
</dbReference>
<evidence type="ECO:0000256" key="7">
    <source>
        <dbReference type="ARBA" id="ARBA00022842"/>
    </source>
</evidence>
<feature type="binding site" evidence="10">
    <location>
        <position position="69"/>
    </location>
    <ligand>
        <name>Mg(2+)</name>
        <dbReference type="ChEBI" id="CHEBI:18420"/>
        <label>1</label>
        <note>catalytic</note>
    </ligand>
</feature>
<dbReference type="GO" id="GO:0000287">
    <property type="term" value="F:magnesium ion binding"/>
    <property type="evidence" value="ECO:0007669"/>
    <property type="project" value="UniProtKB-UniRule"/>
</dbReference>
<dbReference type="PANTHER" id="PTHR43028:SF5">
    <property type="entry name" value="3'(2'),5'-BISPHOSPHATE NUCLEOTIDASE 1"/>
    <property type="match status" value="1"/>
</dbReference>
<keyword evidence="5 9" id="KW-0479">Metal-binding</keyword>
<dbReference type="CDD" id="cd01638">
    <property type="entry name" value="CysQ"/>
    <property type="match status" value="1"/>
</dbReference>
<dbReference type="PRINTS" id="PR00377">
    <property type="entry name" value="IMPHPHTASES"/>
</dbReference>
<dbReference type="EC" id="3.1.3.7" evidence="9"/>
<dbReference type="PROSITE" id="PS00629">
    <property type="entry name" value="IMP_1"/>
    <property type="match status" value="1"/>
</dbReference>
<dbReference type="SUPFAM" id="SSF56655">
    <property type="entry name" value="Carbohydrate phosphatase"/>
    <property type="match status" value="1"/>
</dbReference>
<evidence type="ECO:0000313" key="12">
    <source>
        <dbReference type="Proteomes" id="UP000422232"/>
    </source>
</evidence>
<dbReference type="InterPro" id="IPR020550">
    <property type="entry name" value="Inositol_monophosphatase_CS"/>
</dbReference>
<feature type="binding site" evidence="10">
    <location>
        <position position="89"/>
    </location>
    <ligand>
        <name>Mg(2+)</name>
        <dbReference type="ChEBI" id="CHEBI:18420"/>
        <label>1</label>
        <note>catalytic</note>
    </ligand>
</feature>
<feature type="binding site" evidence="9">
    <location>
        <position position="216"/>
    </location>
    <ligand>
        <name>Mg(2+)</name>
        <dbReference type="ChEBI" id="CHEBI:18420"/>
        <label>2</label>
    </ligand>
</feature>
<feature type="binding site" evidence="9">
    <location>
        <begin position="91"/>
        <end position="94"/>
    </location>
    <ligand>
        <name>substrate</name>
    </ligand>
</feature>
<organism evidence="11 12">
    <name type="scientific">Piscirickettsia salmonis</name>
    <dbReference type="NCBI Taxonomy" id="1238"/>
    <lineage>
        <taxon>Bacteria</taxon>
        <taxon>Pseudomonadati</taxon>
        <taxon>Pseudomonadota</taxon>
        <taxon>Gammaproteobacteria</taxon>
        <taxon>Thiotrichales</taxon>
        <taxon>Piscirickettsiaceae</taxon>
        <taxon>Piscirickettsia</taxon>
    </lineage>
</organism>
<sequence length="266" mass="29901">MEKQALLDGVIALSKKAGCRVLDVYKNLDSVEIAIKADATPVISADLESHEILMKGLSELAPRYPILSEERVNVPFSEREHWSCYWLVDPLDGTREFIRGNDEFTINVALIENGQPILGVVYVPVTGQCYFACAGNGAFVQQGDQPAVRICSQPYQQGEKIRLVAGHWHDLERLAKFTRQFPQYSIEKMGSALKLCLIAEGRADLCLRLVPSSEWDMAAAHIILSEAGGDITDFQFKTLKYNQKEDLHNPYLIAMGDVSHNWHQYF</sequence>
<comment type="cofactor">
    <cofactor evidence="9 10">
        <name>Mg(2+)</name>
        <dbReference type="ChEBI" id="CHEBI:18420"/>
    </cofactor>
</comment>
<reference evidence="11 12" key="1">
    <citation type="submission" date="2019-04" db="EMBL/GenBank/DDBJ databases">
        <title>Complete genome sequencing of Piscirickettsia salmonis strain Psal-009.</title>
        <authorList>
            <person name="Schober I."/>
            <person name="Bunk B."/>
            <person name="Sproer C."/>
            <person name="Carril G.P."/>
            <person name="Riedel T."/>
            <person name="Flores-Herrera P.A."/>
            <person name="Nourdin-Galindo G."/>
            <person name="Marshall S.H."/>
            <person name="Overmann J."/>
        </authorList>
    </citation>
    <scope>NUCLEOTIDE SEQUENCE [LARGE SCALE GENOMIC DNA]</scope>
    <source>
        <strain evidence="11 12">Psal-009</strain>
    </source>
</reference>
<dbReference type="InterPro" id="IPR006240">
    <property type="entry name" value="CysQ"/>
</dbReference>
<comment type="catalytic activity">
    <reaction evidence="1 9">
        <text>adenosine 3',5'-bisphosphate + H2O = AMP + phosphate</text>
        <dbReference type="Rhea" id="RHEA:10040"/>
        <dbReference type="ChEBI" id="CHEBI:15377"/>
        <dbReference type="ChEBI" id="CHEBI:43474"/>
        <dbReference type="ChEBI" id="CHEBI:58343"/>
        <dbReference type="ChEBI" id="CHEBI:456215"/>
        <dbReference type="EC" id="3.1.3.7"/>
    </reaction>
</comment>
<keyword evidence="3 9" id="KW-1003">Cell membrane</keyword>
<dbReference type="GO" id="GO:0050427">
    <property type="term" value="P:3'-phosphoadenosine 5'-phosphosulfate metabolic process"/>
    <property type="evidence" value="ECO:0007669"/>
    <property type="project" value="TreeGrafter"/>
</dbReference>
<keyword evidence="6 9" id="KW-0378">Hydrolase</keyword>
<dbReference type="AlphaFoldDB" id="A0A9Q6PX11"/>